<evidence type="ECO:0000256" key="3">
    <source>
        <dbReference type="ARBA" id="ARBA00022630"/>
    </source>
</evidence>
<dbReference type="PANTHER" id="PTHR43884">
    <property type="entry name" value="ACYL-COA DEHYDROGENASE"/>
    <property type="match status" value="1"/>
</dbReference>
<dbReference type="GO" id="GO:0003995">
    <property type="term" value="F:acyl-CoA dehydrogenase activity"/>
    <property type="evidence" value="ECO:0007669"/>
    <property type="project" value="TreeGrafter"/>
</dbReference>
<dbReference type="PANTHER" id="PTHR43884:SF37">
    <property type="entry name" value="ACYL-COA DEHYDROGENASE"/>
    <property type="match status" value="1"/>
</dbReference>
<dbReference type="CDD" id="cd00567">
    <property type="entry name" value="ACAD"/>
    <property type="match status" value="1"/>
</dbReference>
<dbReference type="Gene3D" id="1.20.140.10">
    <property type="entry name" value="Butyryl-CoA Dehydrogenase, subunit A, domain 3"/>
    <property type="match status" value="1"/>
</dbReference>
<feature type="domain" description="Acyl-CoA dehydrogenase/oxidase C-terminal" evidence="6">
    <location>
        <begin position="14"/>
        <end position="162"/>
    </location>
</feature>
<comment type="similarity">
    <text evidence="2">Belongs to the acyl-CoA dehydrogenase family.</text>
</comment>
<dbReference type="EMBL" id="UINC01138968">
    <property type="protein sequence ID" value="SVD25238.1"/>
    <property type="molecule type" value="Genomic_DNA"/>
</dbReference>
<keyword evidence="5" id="KW-0560">Oxidoreductase</keyword>
<evidence type="ECO:0000313" key="7">
    <source>
        <dbReference type="EMBL" id="SVD25238.1"/>
    </source>
</evidence>
<evidence type="ECO:0000259" key="6">
    <source>
        <dbReference type="Pfam" id="PF00441"/>
    </source>
</evidence>
<reference evidence="7" key="1">
    <citation type="submission" date="2018-05" db="EMBL/GenBank/DDBJ databases">
        <authorList>
            <person name="Lanie J.A."/>
            <person name="Ng W.-L."/>
            <person name="Kazmierczak K.M."/>
            <person name="Andrzejewski T.M."/>
            <person name="Davidsen T.M."/>
            <person name="Wayne K.J."/>
            <person name="Tettelin H."/>
            <person name="Glass J.I."/>
            <person name="Rusch D."/>
            <person name="Podicherti R."/>
            <person name="Tsui H.-C.T."/>
            <person name="Winkler M.E."/>
        </authorList>
    </citation>
    <scope>NUCLEOTIDE SEQUENCE</scope>
</reference>
<gene>
    <name evidence="7" type="ORF">METZ01_LOCUS378092</name>
</gene>
<protein>
    <recommendedName>
        <fullName evidence="6">Acyl-CoA dehydrogenase/oxidase C-terminal domain-containing protein</fullName>
    </recommendedName>
</protein>
<sequence>EVRIPGDYLLGAEGAGFRQVMSGFDFSRGLIGLMVLGPARQSMEEAWQYTTEREAFGNPIASYQGVTQPLAECATYLEAATTLCYKTLWLRDNGLPHTKEAAMVKWWAPKVAFDIIHQCLLTHGHYGYTKELPLEQRMRDVLGLQIGDGTAQIQKMIIAREIVGRVALPY</sequence>
<accession>A0A382TUX0</accession>
<feature type="non-terminal residue" evidence="7">
    <location>
        <position position="1"/>
    </location>
</feature>
<dbReference type="InterPro" id="IPR036250">
    <property type="entry name" value="AcylCo_DH-like_C"/>
</dbReference>
<evidence type="ECO:0000256" key="4">
    <source>
        <dbReference type="ARBA" id="ARBA00022827"/>
    </source>
</evidence>
<dbReference type="AlphaFoldDB" id="A0A382TUX0"/>
<proteinExistence type="inferred from homology"/>
<comment type="cofactor">
    <cofactor evidence="1">
        <name>FAD</name>
        <dbReference type="ChEBI" id="CHEBI:57692"/>
    </cofactor>
</comment>
<evidence type="ECO:0000256" key="2">
    <source>
        <dbReference type="ARBA" id="ARBA00009347"/>
    </source>
</evidence>
<dbReference type="InterPro" id="IPR009075">
    <property type="entry name" value="AcylCo_DH/oxidase_C"/>
</dbReference>
<dbReference type="Pfam" id="PF00441">
    <property type="entry name" value="Acyl-CoA_dh_1"/>
    <property type="match status" value="1"/>
</dbReference>
<keyword evidence="4" id="KW-0274">FAD</keyword>
<organism evidence="7">
    <name type="scientific">marine metagenome</name>
    <dbReference type="NCBI Taxonomy" id="408172"/>
    <lineage>
        <taxon>unclassified sequences</taxon>
        <taxon>metagenomes</taxon>
        <taxon>ecological metagenomes</taxon>
    </lineage>
</organism>
<name>A0A382TUX0_9ZZZZ</name>
<keyword evidence="3" id="KW-0285">Flavoprotein</keyword>
<evidence type="ECO:0000256" key="1">
    <source>
        <dbReference type="ARBA" id="ARBA00001974"/>
    </source>
</evidence>
<dbReference type="FunFam" id="1.20.140.10:FF:000001">
    <property type="entry name" value="Acyl-CoA dehydrogenase"/>
    <property type="match status" value="1"/>
</dbReference>
<evidence type="ECO:0000256" key="5">
    <source>
        <dbReference type="ARBA" id="ARBA00023002"/>
    </source>
</evidence>
<dbReference type="SUPFAM" id="SSF47203">
    <property type="entry name" value="Acyl-CoA dehydrogenase C-terminal domain-like"/>
    <property type="match status" value="1"/>
</dbReference>